<keyword evidence="6" id="KW-1185">Reference proteome</keyword>
<dbReference type="PANTHER" id="PTHR22946">
    <property type="entry name" value="DIENELACTONE HYDROLASE DOMAIN-CONTAINING PROTEIN-RELATED"/>
    <property type="match status" value="1"/>
</dbReference>
<dbReference type="RefSeq" id="WP_206725256.1">
    <property type="nucleotide sequence ID" value="NZ_CP071090.1"/>
</dbReference>
<sequence>MQTQTTARPRSPLFLLAMLVTLAISCRATPAEAAGKDYAQERGTFKTKLLRRGPSPQEGEVGLKPRGANVVTYRSGDLELTAFVSPVPQDGKKHPAVLFLHGGFAFGGDDWEMTAPLREAGFVVMMPLLRGENGQPGTFSFFYDEVDDVLAAADALARLPGVDASHLYVSGHSVGGTLALLAAQTSRAFRAATSLSGSPDQKGFIVGREDIVPFAVTDAREITMRSPGAFATSFKCPTRLFFGTEEPYFSAESQKTAQRAKKAGLDVQAKSVPGDHFSAVPEALQQSIAFFRAN</sequence>
<keyword evidence="3" id="KW-0732">Signal</keyword>
<evidence type="ECO:0000256" key="3">
    <source>
        <dbReference type="SAM" id="SignalP"/>
    </source>
</evidence>
<dbReference type="Proteomes" id="UP000662747">
    <property type="component" value="Chromosome"/>
</dbReference>
<dbReference type="EMBL" id="CP071090">
    <property type="protein sequence ID" value="QSQ23685.1"/>
    <property type="molecule type" value="Genomic_DNA"/>
</dbReference>
<dbReference type="GO" id="GO:0016787">
    <property type="term" value="F:hydrolase activity"/>
    <property type="evidence" value="ECO:0007669"/>
    <property type="project" value="UniProtKB-KW"/>
</dbReference>
<evidence type="ECO:0000313" key="5">
    <source>
        <dbReference type="EMBL" id="QSQ23685.1"/>
    </source>
</evidence>
<dbReference type="InterPro" id="IPR029058">
    <property type="entry name" value="AB_hydrolase_fold"/>
</dbReference>
<proteinExistence type="inferred from homology"/>
<feature type="chain" id="PRO_5045855680" evidence="3">
    <location>
        <begin position="34"/>
        <end position="294"/>
    </location>
</feature>
<organism evidence="5 6">
    <name type="scientific">Pyxidicoccus parkwayensis</name>
    <dbReference type="NCBI Taxonomy" id="2813578"/>
    <lineage>
        <taxon>Bacteria</taxon>
        <taxon>Pseudomonadati</taxon>
        <taxon>Myxococcota</taxon>
        <taxon>Myxococcia</taxon>
        <taxon>Myxococcales</taxon>
        <taxon>Cystobacterineae</taxon>
        <taxon>Myxococcaceae</taxon>
        <taxon>Pyxidicoccus</taxon>
    </lineage>
</organism>
<dbReference type="InterPro" id="IPR050261">
    <property type="entry name" value="FrsA_esterase"/>
</dbReference>
<dbReference type="PANTHER" id="PTHR22946:SF9">
    <property type="entry name" value="POLYKETIDE TRANSFERASE AF380"/>
    <property type="match status" value="1"/>
</dbReference>
<dbReference type="SUPFAM" id="SSF53474">
    <property type="entry name" value="alpha/beta-Hydrolases"/>
    <property type="match status" value="1"/>
</dbReference>
<gene>
    <name evidence="5" type="ORF">JY651_01480</name>
</gene>
<accession>A0ABX7NXQ3</accession>
<reference evidence="5 6" key="1">
    <citation type="submission" date="2021-02" db="EMBL/GenBank/DDBJ databases">
        <title>De Novo genome assembly of isolated myxobacteria.</title>
        <authorList>
            <person name="Stevens D.C."/>
        </authorList>
    </citation>
    <scope>NUCLEOTIDE SEQUENCE [LARGE SCALE GENOMIC DNA]</scope>
    <source>
        <strain evidence="6">SCPEA02</strain>
    </source>
</reference>
<evidence type="ECO:0000259" key="4">
    <source>
        <dbReference type="Pfam" id="PF12697"/>
    </source>
</evidence>
<keyword evidence="1 5" id="KW-0378">Hydrolase</keyword>
<feature type="signal peptide" evidence="3">
    <location>
        <begin position="1"/>
        <end position="33"/>
    </location>
</feature>
<comment type="similarity">
    <text evidence="2">Belongs to the AB hydrolase superfamily. FUS2 hydrolase family.</text>
</comment>
<feature type="domain" description="AB hydrolase-1" evidence="4">
    <location>
        <begin position="97"/>
        <end position="247"/>
    </location>
</feature>
<protein>
    <submittedName>
        <fullName evidence="5">Alpha/beta fold hydrolase</fullName>
    </submittedName>
</protein>
<evidence type="ECO:0000256" key="1">
    <source>
        <dbReference type="ARBA" id="ARBA00022801"/>
    </source>
</evidence>
<dbReference type="Pfam" id="PF12697">
    <property type="entry name" value="Abhydrolase_6"/>
    <property type="match status" value="1"/>
</dbReference>
<evidence type="ECO:0000313" key="6">
    <source>
        <dbReference type="Proteomes" id="UP000662747"/>
    </source>
</evidence>
<dbReference type="InterPro" id="IPR000073">
    <property type="entry name" value="AB_hydrolase_1"/>
</dbReference>
<dbReference type="Gene3D" id="3.40.50.1820">
    <property type="entry name" value="alpha/beta hydrolase"/>
    <property type="match status" value="1"/>
</dbReference>
<evidence type="ECO:0000256" key="2">
    <source>
        <dbReference type="ARBA" id="ARBA00038115"/>
    </source>
</evidence>
<name>A0ABX7NXQ3_9BACT</name>